<proteinExistence type="predicted"/>
<dbReference type="InterPro" id="IPR002938">
    <property type="entry name" value="FAD-bd"/>
</dbReference>
<gene>
    <name evidence="3" type="ORF">BAY60_11155</name>
</gene>
<evidence type="ECO:0000313" key="4">
    <source>
        <dbReference type="Proteomes" id="UP000249915"/>
    </source>
</evidence>
<dbReference type="PANTHER" id="PTHR43476">
    <property type="entry name" value="3-(3-HYDROXY-PHENYL)PROPIONATE/3-HYDROXYCINNAMIC ACID HYDROXYLASE"/>
    <property type="match status" value="1"/>
</dbReference>
<evidence type="ECO:0000256" key="1">
    <source>
        <dbReference type="ARBA" id="ARBA00023002"/>
    </source>
</evidence>
<evidence type="ECO:0000313" key="3">
    <source>
        <dbReference type="EMBL" id="PXY28312.1"/>
    </source>
</evidence>
<dbReference type="GO" id="GO:0016491">
    <property type="term" value="F:oxidoreductase activity"/>
    <property type="evidence" value="ECO:0007669"/>
    <property type="project" value="UniProtKB-KW"/>
</dbReference>
<dbReference type="InterPro" id="IPR050631">
    <property type="entry name" value="PheA/TfdB_FAD_monoxygenase"/>
</dbReference>
<dbReference type="PANTHER" id="PTHR43476:SF5">
    <property type="entry name" value="FAD-DEPENDENT MONOOXYGENASE"/>
    <property type="match status" value="1"/>
</dbReference>
<dbReference type="GO" id="GO:0071949">
    <property type="term" value="F:FAD binding"/>
    <property type="evidence" value="ECO:0007669"/>
    <property type="project" value="InterPro"/>
</dbReference>
<dbReference type="InterPro" id="IPR036188">
    <property type="entry name" value="FAD/NAD-bd_sf"/>
</dbReference>
<accession>A0A2V4B2U0</accession>
<dbReference type="EMBL" id="MASW01000002">
    <property type="protein sequence ID" value="PXY28312.1"/>
    <property type="molecule type" value="Genomic_DNA"/>
</dbReference>
<keyword evidence="1" id="KW-0560">Oxidoreductase</keyword>
<reference evidence="3 4" key="1">
    <citation type="submission" date="2016-07" db="EMBL/GenBank/DDBJ databases">
        <title>Draft genome sequence of Prauserella muralis DSM 45305, isolated from a mould-covered wall in an indoor environment.</title>
        <authorList>
            <person name="Ruckert C."/>
            <person name="Albersmeier A."/>
            <person name="Jiang C.-L."/>
            <person name="Jiang Y."/>
            <person name="Kalinowski J."/>
            <person name="Schneider O."/>
            <person name="Winkler A."/>
            <person name="Zotchev S.B."/>
        </authorList>
    </citation>
    <scope>NUCLEOTIDE SEQUENCE [LARGE SCALE GENOMIC DNA]</scope>
    <source>
        <strain evidence="3 4">DSM 45305</strain>
    </source>
</reference>
<dbReference type="Gene3D" id="3.50.50.60">
    <property type="entry name" value="FAD/NAD(P)-binding domain"/>
    <property type="match status" value="1"/>
</dbReference>
<keyword evidence="4" id="KW-1185">Reference proteome</keyword>
<evidence type="ECO:0000259" key="2">
    <source>
        <dbReference type="Pfam" id="PF01494"/>
    </source>
</evidence>
<dbReference type="Pfam" id="PF01494">
    <property type="entry name" value="FAD_binding_3"/>
    <property type="match status" value="1"/>
</dbReference>
<sequence>MTERTTCAVIGGGPAGMVLGLLLARAGVEVTVLEKHGDFLRDFRGDTVHPSTLQLLDELGLGERFAALPQSRMERIAFPVDDERDVVIGDLRRLRRLGVRHPYIAIAPQWDFLNLLAEAGKDEPAFTLRMNTEVTSLIQDGGRVRGVRYRTADGETGSLEADVTVACDGRWSLARREAGLRPKEFPVPIDVWWFRLPRADGENSGTLTPRMRRGRFAIVIPRKGYFQIAYVGRKGTDRQLRARGLDEFRHDVAEVLPALADRTAAVESLDDVKHLDVRLNRLRRWHVDGLLCIGDAAHAMSPIGGVGVNLAVQDAVAAATLLAGPLRRGAAGPRVLAAVRRRRLLPTVLAQLLQRILHATVAAPVVDGRRAGPPKPMVTLMSRVPQLSLIPGYLVGVGVRPEHAPDFARRPQSR</sequence>
<comment type="caution">
    <text evidence="3">The sequence shown here is derived from an EMBL/GenBank/DDBJ whole genome shotgun (WGS) entry which is preliminary data.</text>
</comment>
<feature type="domain" description="FAD-binding" evidence="2">
    <location>
        <begin position="5"/>
        <end position="344"/>
    </location>
</feature>
<name>A0A2V4B2U0_9PSEU</name>
<dbReference type="NCBIfam" id="NF004834">
    <property type="entry name" value="PRK06185.1-3"/>
    <property type="match status" value="1"/>
</dbReference>
<dbReference type="NCBIfam" id="NF004833">
    <property type="entry name" value="PRK06185.1-1"/>
    <property type="match status" value="1"/>
</dbReference>
<protein>
    <recommendedName>
        <fullName evidence="2">FAD-binding domain-containing protein</fullName>
    </recommendedName>
</protein>
<organism evidence="3 4">
    <name type="scientific">Prauserella muralis</name>
    <dbReference type="NCBI Taxonomy" id="588067"/>
    <lineage>
        <taxon>Bacteria</taxon>
        <taxon>Bacillati</taxon>
        <taxon>Actinomycetota</taxon>
        <taxon>Actinomycetes</taxon>
        <taxon>Pseudonocardiales</taxon>
        <taxon>Pseudonocardiaceae</taxon>
        <taxon>Prauserella</taxon>
    </lineage>
</organism>
<dbReference type="RefSeq" id="WP_112282326.1">
    <property type="nucleotide sequence ID" value="NZ_MASW01000002.1"/>
</dbReference>
<dbReference type="OrthoDB" id="9791689at2"/>
<dbReference type="PRINTS" id="PR00420">
    <property type="entry name" value="RNGMNOXGNASE"/>
</dbReference>
<dbReference type="SUPFAM" id="SSF51905">
    <property type="entry name" value="FAD/NAD(P)-binding domain"/>
    <property type="match status" value="1"/>
</dbReference>
<dbReference type="AlphaFoldDB" id="A0A2V4B2U0"/>
<dbReference type="Proteomes" id="UP000249915">
    <property type="component" value="Unassembled WGS sequence"/>
</dbReference>